<name>A0AA86P5V0_9EUKA</name>
<dbReference type="AlphaFoldDB" id="A0AA86P5V0"/>
<evidence type="ECO:0000313" key="3">
    <source>
        <dbReference type="Proteomes" id="UP001642409"/>
    </source>
</evidence>
<dbReference type="Proteomes" id="UP001642409">
    <property type="component" value="Unassembled WGS sequence"/>
</dbReference>
<reference evidence="1" key="1">
    <citation type="submission" date="2023-06" db="EMBL/GenBank/DDBJ databases">
        <authorList>
            <person name="Kurt Z."/>
        </authorList>
    </citation>
    <scope>NUCLEOTIDE SEQUENCE</scope>
</reference>
<evidence type="ECO:0000313" key="1">
    <source>
        <dbReference type="EMBL" id="CAI9931100.1"/>
    </source>
</evidence>
<gene>
    <name evidence="1" type="ORF">HINF_LOCUS18745</name>
    <name evidence="2" type="ORF">HINF_LOCUS33466</name>
</gene>
<evidence type="ECO:0000313" key="2">
    <source>
        <dbReference type="EMBL" id="CAL6030589.1"/>
    </source>
</evidence>
<reference evidence="2 3" key="2">
    <citation type="submission" date="2024-07" db="EMBL/GenBank/DDBJ databases">
        <authorList>
            <person name="Akdeniz Z."/>
        </authorList>
    </citation>
    <scope>NUCLEOTIDE SEQUENCE [LARGE SCALE GENOMIC DNA]</scope>
</reference>
<keyword evidence="3" id="KW-1185">Reference proteome</keyword>
<dbReference type="EMBL" id="CAXDID020000116">
    <property type="protein sequence ID" value="CAL6030589.1"/>
    <property type="molecule type" value="Genomic_DNA"/>
</dbReference>
<dbReference type="EMBL" id="CATOUU010000471">
    <property type="protein sequence ID" value="CAI9931100.1"/>
    <property type="molecule type" value="Genomic_DNA"/>
</dbReference>
<accession>A0AA86P5V0</accession>
<comment type="caution">
    <text evidence="1">The sequence shown here is derived from an EMBL/GenBank/DDBJ whole genome shotgun (WGS) entry which is preliminary data.</text>
</comment>
<proteinExistence type="predicted"/>
<protein>
    <submittedName>
        <fullName evidence="2">Hypothetical_protein</fullName>
    </submittedName>
</protein>
<organism evidence="1">
    <name type="scientific">Hexamita inflata</name>
    <dbReference type="NCBI Taxonomy" id="28002"/>
    <lineage>
        <taxon>Eukaryota</taxon>
        <taxon>Metamonada</taxon>
        <taxon>Diplomonadida</taxon>
        <taxon>Hexamitidae</taxon>
        <taxon>Hexamitinae</taxon>
        <taxon>Hexamita</taxon>
    </lineage>
</organism>
<sequence length="245" mass="26355">MYYTLDDRCVRQPPGIQAEAPRTNQCVPLNSHFTIVMNIQITNNLLNTTSELIDPHAGGIVGEQQINTNLTIVNIYIGNYTITAIAEQNNSANVTYKTVYSGGLVGISYSILNVQNILISNCNLNSTAQLNIYSGIIGHASVKSNITMMNVTSNTVNIISVCKNTVYSAGIIGYTRFVADLNNITISNNNIVCSASSSNCKITFNYIIGNSVKIINSTSQGVNSINNAVQNNCAILNNIDSLTGC</sequence>